<feature type="domain" description="HTH lysR-type" evidence="5">
    <location>
        <begin position="1"/>
        <end position="58"/>
    </location>
</feature>
<accession>A0A6I4W9W9</accession>
<dbReference type="Proteomes" id="UP000431901">
    <property type="component" value="Unassembled WGS sequence"/>
</dbReference>
<dbReference type="OrthoDB" id="3181812at2"/>
<dbReference type="Gene3D" id="3.40.190.10">
    <property type="entry name" value="Periplasmic binding protein-like II"/>
    <property type="match status" value="2"/>
</dbReference>
<protein>
    <submittedName>
        <fullName evidence="6">LysR family transcriptional regulator</fullName>
    </submittedName>
</protein>
<evidence type="ECO:0000256" key="1">
    <source>
        <dbReference type="ARBA" id="ARBA00009437"/>
    </source>
</evidence>
<keyword evidence="7" id="KW-1185">Reference proteome</keyword>
<keyword evidence="3" id="KW-0238">DNA-binding</keyword>
<dbReference type="Gene3D" id="1.10.10.10">
    <property type="entry name" value="Winged helix-like DNA-binding domain superfamily/Winged helix DNA-binding domain"/>
    <property type="match status" value="1"/>
</dbReference>
<evidence type="ECO:0000259" key="5">
    <source>
        <dbReference type="PROSITE" id="PS50931"/>
    </source>
</evidence>
<evidence type="ECO:0000256" key="3">
    <source>
        <dbReference type="ARBA" id="ARBA00023125"/>
    </source>
</evidence>
<evidence type="ECO:0000256" key="2">
    <source>
        <dbReference type="ARBA" id="ARBA00023015"/>
    </source>
</evidence>
<dbReference type="PANTHER" id="PTHR30346">
    <property type="entry name" value="TRANSCRIPTIONAL DUAL REGULATOR HCAR-RELATED"/>
    <property type="match status" value="1"/>
</dbReference>
<dbReference type="FunFam" id="1.10.10.10:FF:000001">
    <property type="entry name" value="LysR family transcriptional regulator"/>
    <property type="match status" value="1"/>
</dbReference>
<keyword evidence="4" id="KW-0804">Transcription</keyword>
<dbReference type="GO" id="GO:0003677">
    <property type="term" value="F:DNA binding"/>
    <property type="evidence" value="ECO:0007669"/>
    <property type="project" value="UniProtKB-KW"/>
</dbReference>
<organism evidence="6 7">
    <name type="scientific">Actinomadura rayongensis</name>
    <dbReference type="NCBI Taxonomy" id="1429076"/>
    <lineage>
        <taxon>Bacteria</taxon>
        <taxon>Bacillati</taxon>
        <taxon>Actinomycetota</taxon>
        <taxon>Actinomycetes</taxon>
        <taxon>Streptosporangiales</taxon>
        <taxon>Thermomonosporaceae</taxon>
        <taxon>Actinomadura</taxon>
    </lineage>
</organism>
<reference evidence="6 7" key="1">
    <citation type="submission" date="2019-12" db="EMBL/GenBank/DDBJ databases">
        <title>Nocardia macrotermitis sp. nov. and Nocardia aurantia sp. nov., isolated from the gut of the fungus growing-termite Macrotermes natalensis.</title>
        <authorList>
            <person name="Christine B."/>
            <person name="Rene B."/>
        </authorList>
    </citation>
    <scope>NUCLEOTIDE SEQUENCE [LARGE SCALE GENOMIC DNA]</scope>
    <source>
        <strain evidence="6 7">DSM 102126</strain>
    </source>
</reference>
<dbReference type="InterPro" id="IPR036390">
    <property type="entry name" value="WH_DNA-bd_sf"/>
</dbReference>
<dbReference type="Pfam" id="PF00126">
    <property type="entry name" value="HTH_1"/>
    <property type="match status" value="1"/>
</dbReference>
<evidence type="ECO:0000313" key="7">
    <source>
        <dbReference type="Proteomes" id="UP000431901"/>
    </source>
</evidence>
<comment type="similarity">
    <text evidence="1">Belongs to the LysR transcriptional regulatory family.</text>
</comment>
<dbReference type="RefSeq" id="WP_161103208.1">
    <property type="nucleotide sequence ID" value="NZ_JBHLYI010000001.1"/>
</dbReference>
<gene>
    <name evidence="6" type="ORF">GQ466_13570</name>
</gene>
<dbReference type="GO" id="GO:0032993">
    <property type="term" value="C:protein-DNA complex"/>
    <property type="evidence" value="ECO:0007669"/>
    <property type="project" value="TreeGrafter"/>
</dbReference>
<comment type="caution">
    <text evidence="6">The sequence shown here is derived from an EMBL/GenBank/DDBJ whole genome shotgun (WGS) entry which is preliminary data.</text>
</comment>
<dbReference type="SUPFAM" id="SSF53850">
    <property type="entry name" value="Periplasmic binding protein-like II"/>
    <property type="match status" value="1"/>
</dbReference>
<dbReference type="PRINTS" id="PR00039">
    <property type="entry name" value="HTHLYSR"/>
</dbReference>
<dbReference type="EMBL" id="WUTW01000002">
    <property type="protein sequence ID" value="MXQ65065.1"/>
    <property type="molecule type" value="Genomic_DNA"/>
</dbReference>
<name>A0A6I4W9W9_9ACTN</name>
<dbReference type="Pfam" id="PF03466">
    <property type="entry name" value="LysR_substrate"/>
    <property type="match status" value="1"/>
</dbReference>
<dbReference type="GO" id="GO:0003700">
    <property type="term" value="F:DNA-binding transcription factor activity"/>
    <property type="evidence" value="ECO:0007669"/>
    <property type="project" value="InterPro"/>
</dbReference>
<dbReference type="AlphaFoldDB" id="A0A6I4W9W9"/>
<sequence>MELRHLRYFVAVAEERHFGRAAERLHVTQSTLSTQVQALEREVGGPLLRRTSRRVELTEAGELLLTHARHTLAHAAHSLHVARQSIQGKTGLVRIGFSGVAVLQGHLIADMHAFHQANPATELTLTELPPAAQVTAVRDGTLDVGYCPRLGLGDTDGLALRPRAAATPLSVALRHDHELAAASALSVADLAHWDLVIYATREEEGQVLAQLGPETDRPRSRVHTVTGTLAALTFAAAGMGVAVVPASVNRIDLPDITYRRLTITSGPDLLIISRTDELSGPVRAFLSHGGKAEPRPPLET</sequence>
<evidence type="ECO:0000256" key="4">
    <source>
        <dbReference type="ARBA" id="ARBA00023163"/>
    </source>
</evidence>
<dbReference type="PROSITE" id="PS50931">
    <property type="entry name" value="HTH_LYSR"/>
    <property type="match status" value="1"/>
</dbReference>
<evidence type="ECO:0000313" key="6">
    <source>
        <dbReference type="EMBL" id="MXQ65065.1"/>
    </source>
</evidence>
<proteinExistence type="inferred from homology"/>
<dbReference type="InterPro" id="IPR000847">
    <property type="entry name" value="LysR_HTH_N"/>
</dbReference>
<keyword evidence="2" id="KW-0805">Transcription regulation</keyword>
<dbReference type="PANTHER" id="PTHR30346:SF17">
    <property type="entry name" value="LYSR FAMILY TRANSCRIPTIONAL REGULATOR"/>
    <property type="match status" value="1"/>
</dbReference>
<dbReference type="InterPro" id="IPR005119">
    <property type="entry name" value="LysR_subst-bd"/>
</dbReference>
<dbReference type="SUPFAM" id="SSF46785">
    <property type="entry name" value="Winged helix' DNA-binding domain"/>
    <property type="match status" value="1"/>
</dbReference>
<dbReference type="InterPro" id="IPR036388">
    <property type="entry name" value="WH-like_DNA-bd_sf"/>
</dbReference>